<dbReference type="Proteomes" id="UP000216605">
    <property type="component" value="Unassembled WGS sequence"/>
</dbReference>
<proteinExistence type="predicted"/>
<accession>A0A255ZGR7</accession>
<dbReference type="Pfam" id="PF13279">
    <property type="entry name" value="4HBT_2"/>
    <property type="match status" value="1"/>
</dbReference>
<organism evidence="1 2">
    <name type="scientific">Flavobacterium cyanobacteriorum</name>
    <dbReference type="NCBI Taxonomy" id="2022802"/>
    <lineage>
        <taxon>Bacteria</taxon>
        <taxon>Pseudomonadati</taxon>
        <taxon>Bacteroidota</taxon>
        <taxon>Flavobacteriia</taxon>
        <taxon>Flavobacteriales</taxon>
        <taxon>Flavobacteriaceae</taxon>
        <taxon>Flavobacterium</taxon>
    </lineage>
</organism>
<dbReference type="InterPro" id="IPR029069">
    <property type="entry name" value="HotDog_dom_sf"/>
</dbReference>
<dbReference type="Gene3D" id="3.10.129.10">
    <property type="entry name" value="Hotdog Thioesterase"/>
    <property type="match status" value="1"/>
</dbReference>
<dbReference type="CDD" id="cd00586">
    <property type="entry name" value="4HBT"/>
    <property type="match status" value="1"/>
</dbReference>
<dbReference type="AlphaFoldDB" id="A0A255ZGR7"/>
<comment type="caution">
    <text evidence="1">The sequence shown here is derived from an EMBL/GenBank/DDBJ whole genome shotgun (WGS) entry which is preliminary data.</text>
</comment>
<name>A0A255ZGR7_9FLAO</name>
<dbReference type="SUPFAM" id="SSF54637">
    <property type="entry name" value="Thioesterase/thiol ester dehydrase-isomerase"/>
    <property type="match status" value="1"/>
</dbReference>
<evidence type="ECO:0000313" key="1">
    <source>
        <dbReference type="EMBL" id="OYQ40698.1"/>
    </source>
</evidence>
<sequence>MGKAFIKKEKVRFQHVDYAGIVFYPRFLEMLNNLVEDFYEEALGQPFKNIHKTGGIPTVDLKVQFKKAARLGDELTKYLWIKRLGSSSMHCGFRFEHEDTSVCLEGEVSLVRVDFNESRDDIKSSPFPDEMRAKLEQYLIPDMGF</sequence>
<dbReference type="RefSeq" id="WP_094413004.1">
    <property type="nucleotide sequence ID" value="NZ_NOXV01000204.1"/>
</dbReference>
<keyword evidence="2" id="KW-1185">Reference proteome</keyword>
<dbReference type="EMBL" id="NOXV01000204">
    <property type="protein sequence ID" value="OYQ40698.1"/>
    <property type="molecule type" value="Genomic_DNA"/>
</dbReference>
<gene>
    <name evidence="1" type="ORF">CHU92_04415</name>
</gene>
<protein>
    <submittedName>
        <fullName evidence="1">Uncharacterized protein</fullName>
    </submittedName>
</protein>
<reference evidence="1 2" key="1">
    <citation type="submission" date="2017-07" db="EMBL/GenBank/DDBJ databases">
        <title>Flavobacterium cyanobacteriorum sp. nov., isolated from cyanobacterial aggregates in a eutrophic lake.</title>
        <authorList>
            <person name="Cai H."/>
        </authorList>
    </citation>
    <scope>NUCLEOTIDE SEQUENCE [LARGE SCALE GENOMIC DNA]</scope>
    <source>
        <strain evidence="1 2">TH021</strain>
    </source>
</reference>
<evidence type="ECO:0000313" key="2">
    <source>
        <dbReference type="Proteomes" id="UP000216605"/>
    </source>
</evidence>
<dbReference type="OrthoDB" id="9800856at2"/>